<dbReference type="InterPro" id="IPR024752">
    <property type="entry name" value="Myb/SANT-like_dom"/>
</dbReference>
<dbReference type="Pfam" id="PF12776">
    <property type="entry name" value="Myb_DNA-bind_3"/>
    <property type="match status" value="4"/>
</dbReference>
<evidence type="ECO:0000256" key="1">
    <source>
        <dbReference type="SAM" id="MobiDB-lite"/>
    </source>
</evidence>
<organism evidence="3 4">
    <name type="scientific">Castanea mollissima</name>
    <name type="common">Chinese chestnut</name>
    <dbReference type="NCBI Taxonomy" id="60419"/>
    <lineage>
        <taxon>Eukaryota</taxon>
        <taxon>Viridiplantae</taxon>
        <taxon>Streptophyta</taxon>
        <taxon>Embryophyta</taxon>
        <taxon>Tracheophyta</taxon>
        <taxon>Spermatophyta</taxon>
        <taxon>Magnoliopsida</taxon>
        <taxon>eudicotyledons</taxon>
        <taxon>Gunneridae</taxon>
        <taxon>Pentapetalae</taxon>
        <taxon>rosids</taxon>
        <taxon>fabids</taxon>
        <taxon>Fagales</taxon>
        <taxon>Fagaceae</taxon>
        <taxon>Castanea</taxon>
    </lineage>
</organism>
<feature type="domain" description="Myb/SANT-like" evidence="2">
    <location>
        <begin position="519"/>
        <end position="613"/>
    </location>
</feature>
<feature type="region of interest" description="Disordered" evidence="1">
    <location>
        <begin position="680"/>
        <end position="713"/>
    </location>
</feature>
<feature type="domain" description="Myb/SANT-like" evidence="2">
    <location>
        <begin position="351"/>
        <end position="447"/>
    </location>
</feature>
<gene>
    <name evidence="3" type="ORF">CMV_003146</name>
</gene>
<name>A0A8J4RWF9_9ROSI</name>
<evidence type="ECO:0000259" key="2">
    <source>
        <dbReference type="Pfam" id="PF12776"/>
    </source>
</evidence>
<feature type="domain" description="Myb/SANT-like" evidence="2">
    <location>
        <begin position="200"/>
        <end position="294"/>
    </location>
</feature>
<protein>
    <recommendedName>
        <fullName evidence="2">Myb/SANT-like domain-containing protein</fullName>
    </recommendedName>
</protein>
<evidence type="ECO:0000313" key="4">
    <source>
        <dbReference type="Proteomes" id="UP000737018"/>
    </source>
</evidence>
<dbReference type="EMBL" id="JRKL02000244">
    <property type="protein sequence ID" value="KAF3973412.1"/>
    <property type="molecule type" value="Genomic_DNA"/>
</dbReference>
<reference evidence="3" key="1">
    <citation type="submission" date="2020-03" db="EMBL/GenBank/DDBJ databases">
        <title>Castanea mollissima Vanexum genome sequencing.</title>
        <authorList>
            <person name="Staton M."/>
        </authorList>
    </citation>
    <scope>NUCLEOTIDE SEQUENCE</scope>
    <source>
        <tissue evidence="3">Leaf</tissue>
    </source>
</reference>
<evidence type="ECO:0000313" key="3">
    <source>
        <dbReference type="EMBL" id="KAF3973412.1"/>
    </source>
</evidence>
<comment type="caution">
    <text evidence="3">The sequence shown here is derived from an EMBL/GenBank/DDBJ whole genome shotgun (WGS) entry which is preliminary data.</text>
</comment>
<feature type="compositionally biased region" description="Polar residues" evidence="1">
    <location>
        <begin position="687"/>
        <end position="696"/>
    </location>
</feature>
<dbReference type="AlphaFoldDB" id="A0A8J4RWF9"/>
<sequence>MFRLFSPPHSQEQGMYHKVYETRSYNAKDKVKYVAWTSEMDRCLAEILVEEVKKGNKIDSTLKPAAYRAALTALNENFGLDLTKEHIRNRLKTWRKQFGILKELLAHKGFKWDETRKMVIADNSVWNDYSKAHPDAKQFRAKFIENYDELCIIIGNDQAMKSVSDSDTEINVDLTVGREGVDAGIVSEIQSDDRHTKNLRWTEEMDRCLGKILVEQVNKGNKIDKILQREAYDAAVLALNERFGPDLTKEHIRNRLRTWRKQYLILKELLSHSGFKWDAMQKMIIASDSVWDDYVKTHPDARIFRNRFIQNYDQLFIIFGDSHEAAEPVDVIDVSPVRCGGKAKDLGKNVRWTFEMDRCLGKVLVEQVILGNKNRLDNKFKPAAYEAAVFTIKERFHLDLTKDHVRNRLKTWKKQYDILQELLDQRDFEWDERRKMVIANDSACNEYVKINPDARTVQGRVINNYEELCVIIGCNDPPESSVNIAENNLDLIAENEAVVAEETYYNEVDNAKDKGKYISWTDEMDRCLTQLLVQQVMLGNKLDKNFKPVAYMAALTVLNEKFGLDLTKENIRNRLKTWKKQYGLVKELLSHGGFEWDERYKMVVATDSDWNEYIKRSPDARQLRARSIENYDDLRIIVGNEAPDGHWFEAGATLRLEGNSTFNDEEHVETPVQMFANEEMSHEDTSDGMQGSSQQTRARPSSSSHSKRLLKRRRSSDVMLKMMSAMAADIGRIADALAENNKTVCLDELFEMVQTIPGFDDDLIIEACEYLSFDERRAMMFMKLNERLRKKWLLKRLRGQGN</sequence>
<dbReference type="PANTHER" id="PTHR46929:SF29">
    <property type="entry name" value="MYB_SANT-LIKE DOMAIN-CONTAINING PROTEIN"/>
    <property type="match status" value="1"/>
</dbReference>
<feature type="domain" description="Myb/SANT-like" evidence="2">
    <location>
        <begin position="36"/>
        <end position="129"/>
    </location>
</feature>
<keyword evidence="4" id="KW-1185">Reference proteome</keyword>
<accession>A0A8J4RWF9</accession>
<dbReference type="Proteomes" id="UP000737018">
    <property type="component" value="Unassembled WGS sequence"/>
</dbReference>
<proteinExistence type="predicted"/>
<dbReference type="PANTHER" id="PTHR46929">
    <property type="entry name" value="EXPRESSED PROTEIN"/>
    <property type="match status" value="1"/>
</dbReference>
<dbReference type="OrthoDB" id="1937145at2759"/>